<gene>
    <name evidence="1" type="ORF">QFC20_004270</name>
</gene>
<reference evidence="1" key="1">
    <citation type="submission" date="2023-04" db="EMBL/GenBank/DDBJ databases">
        <title>Draft Genome sequencing of Naganishia species isolated from polar environments using Oxford Nanopore Technology.</title>
        <authorList>
            <person name="Leo P."/>
            <person name="Venkateswaran K."/>
        </authorList>
    </citation>
    <scope>NUCLEOTIDE SEQUENCE</scope>
    <source>
        <strain evidence="1">MNA-CCFEE 5262</strain>
    </source>
</reference>
<proteinExistence type="predicted"/>
<dbReference type="Proteomes" id="UP001230649">
    <property type="component" value="Unassembled WGS sequence"/>
</dbReference>
<name>A0ACC2W309_9TREE</name>
<accession>A0ACC2W309</accession>
<dbReference type="EMBL" id="JASBWS010000047">
    <property type="protein sequence ID" value="KAJ9105783.1"/>
    <property type="molecule type" value="Genomic_DNA"/>
</dbReference>
<evidence type="ECO:0000313" key="1">
    <source>
        <dbReference type="EMBL" id="KAJ9105783.1"/>
    </source>
</evidence>
<evidence type="ECO:0000313" key="2">
    <source>
        <dbReference type="Proteomes" id="UP001230649"/>
    </source>
</evidence>
<keyword evidence="2" id="KW-1185">Reference proteome</keyword>
<comment type="caution">
    <text evidence="1">The sequence shown here is derived from an EMBL/GenBank/DDBJ whole genome shotgun (WGS) entry which is preliminary data.</text>
</comment>
<protein>
    <submittedName>
        <fullName evidence="1">Uncharacterized protein</fullName>
    </submittedName>
</protein>
<sequence length="699" mass="78731">MESRETKRYVACYRSSSAPAPVVEDHFETWLMNCASVQDEYLEYLGSSALQPSAAHETQEAPTSDAEACCNPTISKFCVDSQPCLLKALEEDDLIDTMADLVLDAMDGDEETVRHNRNLRKLSQAEEPTPQNPAASTEVEKNLIKALKLGMTFTFTCLSEGKTPDGFSSMVLDGIFHVIGIESQNAAIAHRLDYLSAENKIDFRLHDMDESYVKLKTIHTRLHKKMKSNTKAREGKRLLAIESIQAHLWSKVESTDNYEYYGVQSYLLEARWFAKRMAKIQYLGTSLLEMMAELWTQGEESPYDEAGIAKYRQELQDTFTKRIAKYEQTLLTVHGHGRVEKWPSTMFVLQQGDLKAAGAFPQLCRLQIGDDDLFYESDAIKQQHNAYRDGDLRSAWALHPNDNDTFGLATSEYRFKIRRRDARKLPGEAITTSYVPSGYSAARNEKVGRFKLIPQPGGDASTFSLRLIDFANSRNEVTDIRVAPTAATFARQSFGSALTDSDVREFEVNIFNASSSRKRVVVLNEVHGQGGFYFKEATAASHCIVTNRDDQKHMRIFCRQASETPRMSIKLKVYWIEDGNISDERLTKAFRRSPIQGRTCLSGSGIKETADIFIDIDLVDGVFWWENSVIRCDVTQPQEPAVDDIDRYNYEGWEVKANVSGTQTFDTANLIVGMNVAKGSRAVASVMVCGMDDFLAPHD</sequence>
<organism evidence="1 2">
    <name type="scientific">Naganishia adeliensis</name>
    <dbReference type="NCBI Taxonomy" id="92952"/>
    <lineage>
        <taxon>Eukaryota</taxon>
        <taxon>Fungi</taxon>
        <taxon>Dikarya</taxon>
        <taxon>Basidiomycota</taxon>
        <taxon>Agaricomycotina</taxon>
        <taxon>Tremellomycetes</taxon>
        <taxon>Filobasidiales</taxon>
        <taxon>Filobasidiaceae</taxon>
        <taxon>Naganishia</taxon>
    </lineage>
</organism>